<dbReference type="Proteomes" id="UP000326924">
    <property type="component" value="Unassembled WGS sequence"/>
</dbReference>
<reference evidence="3 4" key="1">
    <citation type="submission" date="2019-09" db="EMBL/GenBank/DDBJ databases">
        <title>Draft genome of the ectomycorrhizal ascomycete Sphaerosporella brunnea.</title>
        <authorList>
            <consortium name="DOE Joint Genome Institute"/>
            <person name="Benucci G.M."/>
            <person name="Marozzi G."/>
            <person name="Antonielli L."/>
            <person name="Sanchez S."/>
            <person name="Marco P."/>
            <person name="Wang X."/>
            <person name="Falini L.B."/>
            <person name="Barry K."/>
            <person name="Haridas S."/>
            <person name="Lipzen A."/>
            <person name="Labutti K."/>
            <person name="Grigoriev I.V."/>
            <person name="Murat C."/>
            <person name="Martin F."/>
            <person name="Albertini E."/>
            <person name="Donnini D."/>
            <person name="Bonito G."/>
        </authorList>
    </citation>
    <scope>NUCLEOTIDE SEQUENCE [LARGE SCALE GENOMIC DNA]</scope>
    <source>
        <strain evidence="3 4">Sb_GMNB300</strain>
    </source>
</reference>
<dbReference type="PANTHER" id="PTHR34825">
    <property type="entry name" value="CONSERVED PROTEIN, WITH A WEAK D-GALACTARATE DEHYDRATASE/ALTRONATE HYDROLASE DOMAIN"/>
    <property type="match status" value="1"/>
</dbReference>
<accession>A0A5J5F381</accession>
<feature type="region of interest" description="Disordered" evidence="1">
    <location>
        <begin position="1165"/>
        <end position="1191"/>
    </location>
</feature>
<sequence length="1229" mass="138324">MHPATILGTTTYEGLFKQVQTIAIAQIASLLARASTTIDLFAERDEVQTRAQKLALIDAQQATLQFTQELWFHAACRDDPQAAELLRDWQPERIWSFLDLDEALKHEGSIHQWKPDESPHPHPNDALPAMLMGASLRSSLPSQAQRRPFEEADWFAKRATAATSEVRVTRRKRANARTISTGLSGDAGRVREEPKDLEDPNEAKAEAEAEDPGSSSEPESGPDEDDLLDPGPNFQRHPNHWKLTPVQGKTQQMKLFRGADGVLNLKVHFKLSGMHHDMDRILFTGMLIEDRAAEWSTFSKSNSKPTREQVQAFDRDRLLAWVTVQRLTSWDDNLEKFRTANIDGSVFLECDYDFFRKEVGLDIGIAKALDILVKRIKGSKNEGLKRDSEQAELALPSDTAFKKVLLDSEVEAKRPPVYHSKTHLGFNIYQTTGNGQKVLDPHLPTMLQSLPHYLLQPGLLFVDKTKYIEILDQTNEYAYMFLRPRRFGKSTFLNMLCTYYDIAQADKWENIFGGLYIGNNPTASRSKHLVLRFDLSGIDISGGISLTRQTFHDYLNIVLSEFLVKYRHFLGGKNTFEGIICRESGTASLYAVLTLVKKSGYTLFVGVDEYDAPANNAAFDGTGLEYAPRRSMKVAAIESFFKAALFFAFERGQWRRRQRRVHLEILPHWRAACISGWNESSRRDSNDIRVLAKNYLALDDSSPLLEQICWSMRKYYNGYYFAKSQDHGLELRYNPQLVYNYLEEIKTGGQVSQPEESPAVHTTNILASIADNGAFSVDDIVKLMAAGSISSTVRSEFGFSDLVGHIGEDKAATLSLLVHLGVLTREVIPGRLRIPNEIMKQNVLCRIEKYLRHQESLQAKLGPANLDLRGGVIEPFAQLLEEFMSHRALRSLFTTSGATLQGIVEILLDPPRTRVSELRLIVDGAKKYGNGRFGFVDVFIVNDDGNAVILELKDIRLAGLFSAKQGRWIDKPPYHAMNHLDKEVSNMDENSLNEMAYMYWCEDKRQAIRTTVGQMRKDAMAQLERYMQAVKMGAVKSYSDSGVMDGRVKISETADPHALYGFVLMAVGGRRILWEAGNTILISMHSCLAGVVMSSGVGRRLDNRFLFLYSMLVLLISLQYKCYGARRFKPTPSGFWGYPEHARIIWLWCTRARGAGWTFSHSHTCNSTSPSNPRRGQGTGFPAQGNCRRQGKGEESLLARRASDGNFERGGKNCAHWLAVVCASPAAPN</sequence>
<feature type="compositionally biased region" description="Basic and acidic residues" evidence="1">
    <location>
        <begin position="188"/>
        <end position="207"/>
    </location>
</feature>
<dbReference type="Pfam" id="PF09820">
    <property type="entry name" value="AAA-ATPase_like"/>
    <property type="match status" value="1"/>
</dbReference>
<dbReference type="OrthoDB" id="5425389at2759"/>
<evidence type="ECO:0000259" key="2">
    <source>
        <dbReference type="Pfam" id="PF09820"/>
    </source>
</evidence>
<evidence type="ECO:0000313" key="3">
    <source>
        <dbReference type="EMBL" id="KAA8910762.1"/>
    </source>
</evidence>
<feature type="compositionally biased region" description="Polar residues" evidence="1">
    <location>
        <begin position="1165"/>
        <end position="1174"/>
    </location>
</feature>
<dbReference type="AlphaFoldDB" id="A0A5J5F381"/>
<dbReference type="PANTHER" id="PTHR34825:SF1">
    <property type="entry name" value="AAA-ATPASE-LIKE DOMAIN-CONTAINING PROTEIN"/>
    <property type="match status" value="1"/>
</dbReference>
<organism evidence="3 4">
    <name type="scientific">Sphaerosporella brunnea</name>
    <dbReference type="NCBI Taxonomy" id="1250544"/>
    <lineage>
        <taxon>Eukaryota</taxon>
        <taxon>Fungi</taxon>
        <taxon>Dikarya</taxon>
        <taxon>Ascomycota</taxon>
        <taxon>Pezizomycotina</taxon>
        <taxon>Pezizomycetes</taxon>
        <taxon>Pezizales</taxon>
        <taxon>Pyronemataceae</taxon>
        <taxon>Sphaerosporella</taxon>
    </lineage>
</organism>
<name>A0A5J5F381_9PEZI</name>
<feature type="domain" description="AAA-ATPase-like" evidence="2">
    <location>
        <begin position="456"/>
        <end position="621"/>
    </location>
</feature>
<evidence type="ECO:0000313" key="4">
    <source>
        <dbReference type="Proteomes" id="UP000326924"/>
    </source>
</evidence>
<evidence type="ECO:0000256" key="1">
    <source>
        <dbReference type="SAM" id="MobiDB-lite"/>
    </source>
</evidence>
<dbReference type="EMBL" id="VXIS01000042">
    <property type="protein sequence ID" value="KAA8910762.1"/>
    <property type="molecule type" value="Genomic_DNA"/>
</dbReference>
<feature type="region of interest" description="Disordered" evidence="1">
    <location>
        <begin position="160"/>
        <end position="246"/>
    </location>
</feature>
<keyword evidence="4" id="KW-1185">Reference proteome</keyword>
<proteinExistence type="predicted"/>
<dbReference type="InParanoid" id="A0A5J5F381"/>
<protein>
    <recommendedName>
        <fullName evidence="2">AAA-ATPase-like domain-containing protein</fullName>
    </recommendedName>
</protein>
<comment type="caution">
    <text evidence="3">The sequence shown here is derived from an EMBL/GenBank/DDBJ whole genome shotgun (WGS) entry which is preliminary data.</text>
</comment>
<dbReference type="InterPro" id="IPR018631">
    <property type="entry name" value="AAA-ATPase-like_dom"/>
</dbReference>
<gene>
    <name evidence="3" type="ORF">FN846DRAFT_888157</name>
</gene>